<evidence type="ECO:0000256" key="2">
    <source>
        <dbReference type="ARBA" id="ARBA00022840"/>
    </source>
</evidence>
<evidence type="ECO:0000313" key="5">
    <source>
        <dbReference type="EMBL" id="ALE91510.1"/>
    </source>
</evidence>
<dbReference type="SMART" id="SM00382">
    <property type="entry name" value="AAA"/>
    <property type="match status" value="2"/>
</dbReference>
<dbReference type="Gene3D" id="3.40.50.300">
    <property type="entry name" value="P-loop containing nucleotide triphosphate hydrolases"/>
    <property type="match status" value="2"/>
</dbReference>
<keyword evidence="1" id="KW-0547">Nucleotide-binding</keyword>
<evidence type="ECO:0000256" key="1">
    <source>
        <dbReference type="ARBA" id="ARBA00022741"/>
    </source>
</evidence>
<dbReference type="OrthoDB" id="3239744at2"/>
<dbReference type="Pfam" id="PF00005">
    <property type="entry name" value="ABC_tran"/>
    <property type="match status" value="2"/>
</dbReference>
<feature type="domain" description="ABC transporter" evidence="4">
    <location>
        <begin position="287"/>
        <end position="507"/>
    </location>
</feature>
<dbReference type="PANTHER" id="PTHR42855:SF1">
    <property type="entry name" value="ABC TRANSPORTER DOMAIN-CONTAINING PROTEIN"/>
    <property type="match status" value="1"/>
</dbReference>
<evidence type="ECO:0000256" key="3">
    <source>
        <dbReference type="SAM" id="MobiDB-lite"/>
    </source>
</evidence>
<dbReference type="EMBL" id="CP012677">
    <property type="protein sequence ID" value="ALE91510.1"/>
    <property type="molecule type" value="Genomic_DNA"/>
</dbReference>
<accession>A0A0M4QL48</accession>
<proteinExistence type="predicted"/>
<evidence type="ECO:0000259" key="4">
    <source>
        <dbReference type="PROSITE" id="PS50893"/>
    </source>
</evidence>
<dbReference type="CDD" id="cd03221">
    <property type="entry name" value="ABCF_EF-3"/>
    <property type="match status" value="2"/>
</dbReference>
<dbReference type="InterPro" id="IPR003439">
    <property type="entry name" value="ABC_transporter-like_ATP-bd"/>
</dbReference>
<reference evidence="6" key="1">
    <citation type="submission" date="2015-09" db="EMBL/GenBank/DDBJ databases">
        <title>Complete genome of Arthrobacter alpinus strain R3.8.</title>
        <authorList>
            <person name="See-Too W.S."/>
            <person name="Chan K.G."/>
        </authorList>
    </citation>
    <scope>NUCLEOTIDE SEQUENCE [LARGE SCALE GENOMIC DNA]</scope>
    <source>
        <strain evidence="6">R3.8</strain>
    </source>
</reference>
<dbReference type="PROSITE" id="PS50893">
    <property type="entry name" value="ABC_TRANSPORTER_2"/>
    <property type="match status" value="2"/>
</dbReference>
<name>A0A0M4QL48_9MICC</name>
<dbReference type="GO" id="GO:0005524">
    <property type="term" value="F:ATP binding"/>
    <property type="evidence" value="ECO:0007669"/>
    <property type="project" value="UniProtKB-KW"/>
</dbReference>
<dbReference type="PANTHER" id="PTHR42855">
    <property type="entry name" value="ABC TRANSPORTER ATP-BINDING SUBUNIT"/>
    <property type="match status" value="1"/>
</dbReference>
<dbReference type="Proteomes" id="UP000062833">
    <property type="component" value="Chromosome"/>
</dbReference>
<keyword evidence="2" id="KW-0067">ATP-binding</keyword>
<gene>
    <name evidence="5" type="ORF">AOC05_02700</name>
</gene>
<dbReference type="RefSeq" id="WP_062005474.1">
    <property type="nucleotide sequence ID" value="NZ_CP012677.1"/>
</dbReference>
<keyword evidence="6" id="KW-1185">Reference proteome</keyword>
<protein>
    <submittedName>
        <fullName evidence="5">Glycerophosphodiester phosphodiesterase</fullName>
    </submittedName>
</protein>
<dbReference type="KEGG" id="aaq:AOC05_02700"/>
<feature type="compositionally biased region" description="Low complexity" evidence="3">
    <location>
        <begin position="506"/>
        <end position="523"/>
    </location>
</feature>
<dbReference type="InterPro" id="IPR027417">
    <property type="entry name" value="P-loop_NTPase"/>
</dbReference>
<dbReference type="AlphaFoldDB" id="A0A0M4QL48"/>
<organism evidence="5 6">
    <name type="scientific">Arthrobacter alpinus</name>
    <dbReference type="NCBI Taxonomy" id="656366"/>
    <lineage>
        <taxon>Bacteria</taxon>
        <taxon>Bacillati</taxon>
        <taxon>Actinomycetota</taxon>
        <taxon>Actinomycetes</taxon>
        <taxon>Micrococcales</taxon>
        <taxon>Micrococcaceae</taxon>
        <taxon>Arthrobacter</taxon>
    </lineage>
</organism>
<dbReference type="GO" id="GO:0016887">
    <property type="term" value="F:ATP hydrolysis activity"/>
    <property type="evidence" value="ECO:0007669"/>
    <property type="project" value="InterPro"/>
</dbReference>
<dbReference type="InterPro" id="IPR051309">
    <property type="entry name" value="ABCF_ATPase"/>
</dbReference>
<evidence type="ECO:0000313" key="6">
    <source>
        <dbReference type="Proteomes" id="UP000062833"/>
    </source>
</evidence>
<dbReference type="PROSITE" id="PS00211">
    <property type="entry name" value="ABC_TRANSPORTER_1"/>
    <property type="match status" value="2"/>
</dbReference>
<dbReference type="PATRIC" id="fig|656366.3.peg.599"/>
<feature type="region of interest" description="Disordered" evidence="3">
    <location>
        <begin position="506"/>
        <end position="529"/>
    </location>
</feature>
<dbReference type="InterPro" id="IPR003593">
    <property type="entry name" value="AAA+_ATPase"/>
</dbReference>
<feature type="domain" description="ABC transporter" evidence="4">
    <location>
        <begin position="5"/>
        <end position="223"/>
    </location>
</feature>
<dbReference type="SUPFAM" id="SSF52540">
    <property type="entry name" value="P-loop containing nucleoside triphosphate hydrolases"/>
    <property type="match status" value="2"/>
</dbReference>
<sequence>MAHLLGGENLSIAFATRAVLDGVTVGLEEGDRIGIVGRNGDGKSTLMRLLSGRQTADSGRVTVRGGVHVGYLDQSDVLDGESTVGFAIVGESADHVWASNPKIREIMGALVGEVDWDANIHSLSGGQKRRVALAKLLIGDDDVIMLDEPTNHLDVEGVAWLAKHLKARWRANEGAFLVVTHDRWFLDEVCNRTWEVHDGIIDPFDGGYAAYVLARAERDRMNSVIETKRVQLVKKELAWLRRGAPARTAKPKFRIEAANELIADVPEPRDTVALSKMATARQGKDVLDLENVSLSYGDKELFDNITLRLAPGERLGIVGVNGAGKTTLLRLLNGEIEPTAGKLKRGKTVQTAVLTQEVRELDDVMNMRVIEVIEREKRSFDVGGKDMSAGQLVEQLGFTKDKQWTPVKDLSGGERRRLQLLRLLVGEPNVLMLDEPTNDLDTDTLAAVEDVLDGWPGTLVVVSHDRYLLERVTDHQMALLGDGQLRGLPGGVDQYLELREAALSGKSSSAASQGPAAPSGPSESQKRDARKVLNRLERQLAKNSAADAKVHAQMATSVGDYDALAELNAKLAKLAAERAGLELEWLEASEVLE</sequence>
<dbReference type="InterPro" id="IPR017871">
    <property type="entry name" value="ABC_transporter-like_CS"/>
</dbReference>